<dbReference type="OrthoDB" id="1938625at2759"/>
<organism evidence="1 2">
    <name type="scientific">Coptis chinensis</name>
    <dbReference type="NCBI Taxonomy" id="261450"/>
    <lineage>
        <taxon>Eukaryota</taxon>
        <taxon>Viridiplantae</taxon>
        <taxon>Streptophyta</taxon>
        <taxon>Embryophyta</taxon>
        <taxon>Tracheophyta</taxon>
        <taxon>Spermatophyta</taxon>
        <taxon>Magnoliopsida</taxon>
        <taxon>Ranunculales</taxon>
        <taxon>Ranunculaceae</taxon>
        <taxon>Coptidoideae</taxon>
        <taxon>Coptis</taxon>
    </lineage>
</organism>
<evidence type="ECO:0000313" key="2">
    <source>
        <dbReference type="Proteomes" id="UP000631114"/>
    </source>
</evidence>
<accession>A0A835IIQ7</accession>
<reference evidence="1 2" key="1">
    <citation type="submission" date="2020-10" db="EMBL/GenBank/DDBJ databases">
        <title>The Coptis chinensis genome and diversification of protoberbering-type alkaloids.</title>
        <authorList>
            <person name="Wang B."/>
            <person name="Shu S."/>
            <person name="Song C."/>
            <person name="Liu Y."/>
        </authorList>
    </citation>
    <scope>NUCLEOTIDE SEQUENCE [LARGE SCALE GENOMIC DNA]</scope>
    <source>
        <strain evidence="1">HL-2020</strain>
        <tissue evidence="1">Leaf</tissue>
    </source>
</reference>
<comment type="caution">
    <text evidence="1">The sequence shown here is derived from an EMBL/GenBank/DDBJ whole genome shotgun (WGS) entry which is preliminary data.</text>
</comment>
<name>A0A835IIQ7_9MAGN</name>
<protein>
    <submittedName>
        <fullName evidence="1">Uncharacterized protein</fullName>
    </submittedName>
</protein>
<dbReference type="AlphaFoldDB" id="A0A835IIQ7"/>
<dbReference type="PANTHER" id="PTHR33116">
    <property type="entry name" value="REVERSE TRANSCRIPTASE ZINC-BINDING DOMAIN-CONTAINING PROTEIN-RELATED-RELATED"/>
    <property type="match status" value="1"/>
</dbReference>
<gene>
    <name evidence="1" type="ORF">IFM89_001917</name>
</gene>
<sequence length="272" mass="31177">MSTFLLSNGVCNHLDKLNRKFLWQSDPGKNHSLHLINWNAICSKKSIGGLGIRSTRLHNVALMSKLCWQLAERSQSQWCTMVKNKYFPHATFMRAPLKRTASRFWRHLITVRNEIQTFMCWRIGSRHNLLRLSLGMKHLFEQFSDHMKNLVTFRGHDESIQAILKRAKNSIITLDRNPTLLGALLTELSSKLQSLLDNNYLLVLSEASFYSPRQDAGLGSIAWASEDNTPFAECNKVKVSEVEEGEALSLFHGLQTYFANGFTPYKCSLWEV</sequence>
<dbReference type="PANTHER" id="PTHR33116:SF78">
    <property type="entry name" value="OS12G0587133 PROTEIN"/>
    <property type="match status" value="1"/>
</dbReference>
<dbReference type="EMBL" id="JADFTS010000002">
    <property type="protein sequence ID" value="KAF9618516.1"/>
    <property type="molecule type" value="Genomic_DNA"/>
</dbReference>
<keyword evidence="2" id="KW-1185">Reference proteome</keyword>
<evidence type="ECO:0000313" key="1">
    <source>
        <dbReference type="EMBL" id="KAF9618516.1"/>
    </source>
</evidence>
<proteinExistence type="predicted"/>
<dbReference type="Proteomes" id="UP000631114">
    <property type="component" value="Unassembled WGS sequence"/>
</dbReference>